<evidence type="ECO:0000313" key="2">
    <source>
        <dbReference type="Proteomes" id="UP000314294"/>
    </source>
</evidence>
<dbReference type="Proteomes" id="UP000314294">
    <property type="component" value="Unassembled WGS sequence"/>
</dbReference>
<gene>
    <name evidence="1" type="ORF">EYF80_034349</name>
</gene>
<name>A0A4Z2GPI4_9TELE</name>
<organism evidence="1 2">
    <name type="scientific">Liparis tanakae</name>
    <name type="common">Tanaka's snailfish</name>
    <dbReference type="NCBI Taxonomy" id="230148"/>
    <lineage>
        <taxon>Eukaryota</taxon>
        <taxon>Metazoa</taxon>
        <taxon>Chordata</taxon>
        <taxon>Craniata</taxon>
        <taxon>Vertebrata</taxon>
        <taxon>Euteleostomi</taxon>
        <taxon>Actinopterygii</taxon>
        <taxon>Neopterygii</taxon>
        <taxon>Teleostei</taxon>
        <taxon>Neoteleostei</taxon>
        <taxon>Acanthomorphata</taxon>
        <taxon>Eupercaria</taxon>
        <taxon>Perciformes</taxon>
        <taxon>Cottioidei</taxon>
        <taxon>Cottales</taxon>
        <taxon>Liparidae</taxon>
        <taxon>Liparis</taxon>
    </lineage>
</organism>
<dbReference type="AlphaFoldDB" id="A0A4Z2GPI4"/>
<dbReference type="EMBL" id="SRLO01000455">
    <property type="protein sequence ID" value="TNN55467.1"/>
    <property type="molecule type" value="Genomic_DNA"/>
</dbReference>
<comment type="caution">
    <text evidence="1">The sequence shown here is derived from an EMBL/GenBank/DDBJ whole genome shotgun (WGS) entry which is preliminary data.</text>
</comment>
<protein>
    <submittedName>
        <fullName evidence="1">Uncharacterized protein</fullName>
    </submittedName>
</protein>
<sequence>MYCCGLGHWRRVQSTYTYVKPLTQLIGVSGAVSCASRALLGTISSFTHNTAHAIVFALNGTVGYVHLFHR</sequence>
<evidence type="ECO:0000313" key="1">
    <source>
        <dbReference type="EMBL" id="TNN55467.1"/>
    </source>
</evidence>
<keyword evidence="2" id="KW-1185">Reference proteome</keyword>
<reference evidence="1 2" key="1">
    <citation type="submission" date="2019-03" db="EMBL/GenBank/DDBJ databases">
        <title>First draft genome of Liparis tanakae, snailfish: a comprehensive survey of snailfish specific genes.</title>
        <authorList>
            <person name="Kim W."/>
            <person name="Song I."/>
            <person name="Jeong J.-H."/>
            <person name="Kim D."/>
            <person name="Kim S."/>
            <person name="Ryu S."/>
            <person name="Song J.Y."/>
            <person name="Lee S.K."/>
        </authorList>
    </citation>
    <scope>NUCLEOTIDE SEQUENCE [LARGE SCALE GENOMIC DNA]</scope>
    <source>
        <tissue evidence="1">Muscle</tissue>
    </source>
</reference>
<accession>A0A4Z2GPI4</accession>
<proteinExistence type="predicted"/>